<dbReference type="AlphaFoldDB" id="A0A412EKH2"/>
<evidence type="ECO:0000313" key="2">
    <source>
        <dbReference type="Proteomes" id="UP000285839"/>
    </source>
</evidence>
<dbReference type="Proteomes" id="UP000285839">
    <property type="component" value="Unassembled WGS sequence"/>
</dbReference>
<organism evidence="1 2">
    <name type="scientific">Blautia obeum</name>
    <dbReference type="NCBI Taxonomy" id="40520"/>
    <lineage>
        <taxon>Bacteria</taxon>
        <taxon>Bacillati</taxon>
        <taxon>Bacillota</taxon>
        <taxon>Clostridia</taxon>
        <taxon>Lachnospirales</taxon>
        <taxon>Lachnospiraceae</taxon>
        <taxon>Blautia</taxon>
    </lineage>
</organism>
<evidence type="ECO:0000313" key="1">
    <source>
        <dbReference type="EMBL" id="RGR43984.1"/>
    </source>
</evidence>
<dbReference type="EMBL" id="QRUH01000036">
    <property type="protein sequence ID" value="RGR43984.1"/>
    <property type="molecule type" value="Genomic_DNA"/>
</dbReference>
<sequence length="203" mass="23444">MERLTERYVPNNEKKGIAGIKVFESENKTPLVKVLSGEYLYPAIEKLADYEELEERLHKIFGEESTFSLADVIDALEMKLSEPDKKHPVNARILTYEEANKWQEYKDLEEQGLLVRLPCKVGDMLWYNILGYTESYEIKAFSYGYCDGYIEAGEEIRDEIIFYCENHTGSIIGSFPVSGIGKTVFLTREEAEKKLEEIQNDKT</sequence>
<gene>
    <name evidence="1" type="ORF">DWY46_19430</name>
</gene>
<name>A0A412EKH2_9FIRM</name>
<comment type="caution">
    <text evidence="1">The sequence shown here is derived from an EMBL/GenBank/DDBJ whole genome shotgun (WGS) entry which is preliminary data.</text>
</comment>
<proteinExistence type="predicted"/>
<accession>A0A412EKH2</accession>
<reference evidence="1 2" key="1">
    <citation type="submission" date="2018-08" db="EMBL/GenBank/DDBJ databases">
        <title>A genome reference for cultivated species of the human gut microbiota.</title>
        <authorList>
            <person name="Zou Y."/>
            <person name="Xue W."/>
            <person name="Luo G."/>
        </authorList>
    </citation>
    <scope>NUCLEOTIDE SEQUENCE [LARGE SCALE GENOMIC DNA]</scope>
    <source>
        <strain evidence="1 2">AF25-21</strain>
    </source>
</reference>
<dbReference type="RefSeq" id="WP_118031843.1">
    <property type="nucleotide sequence ID" value="NZ_QRUH01000036.1"/>
</dbReference>
<protein>
    <submittedName>
        <fullName evidence="1">Uncharacterized protein</fullName>
    </submittedName>
</protein>